<accession>A0A845UXU5</accession>
<sequence>MQSAALKQHPVDEIGCLGAHAMPEPGGSGTKVLEISKIARQTEKIIIDERNGLQPPGTERLNAKSSIEPVPVKPGILYQTSRAAAQNSKKFPAYSLI</sequence>
<dbReference type="EMBL" id="JAAGSC010000041">
    <property type="protein sequence ID" value="NDY96247.1"/>
    <property type="molecule type" value="Genomic_DNA"/>
</dbReference>
<reference evidence="1 2" key="1">
    <citation type="submission" date="2020-02" db="EMBL/GenBank/DDBJ databases">
        <authorList>
            <person name="Zhang X.-Y."/>
        </authorList>
    </citation>
    <scope>NUCLEOTIDE SEQUENCE [LARGE SCALE GENOMIC DNA]</scope>
    <source>
        <strain evidence="1 2">C33</strain>
    </source>
</reference>
<evidence type="ECO:0000313" key="1">
    <source>
        <dbReference type="EMBL" id="NDY96247.1"/>
    </source>
</evidence>
<comment type="caution">
    <text evidence="1">The sequence shown here is derived from an EMBL/GenBank/DDBJ whole genome shotgun (WGS) entry which is preliminary data.</text>
</comment>
<proteinExistence type="predicted"/>
<dbReference type="AlphaFoldDB" id="A0A845UXU5"/>
<keyword evidence="2" id="KW-1185">Reference proteome</keyword>
<dbReference type="RefSeq" id="WP_164211614.1">
    <property type="nucleotide sequence ID" value="NZ_JAAGSC010000041.1"/>
</dbReference>
<organism evidence="1 2">
    <name type="scientific">Wenzhouxiangella limi</name>
    <dbReference type="NCBI Taxonomy" id="2707351"/>
    <lineage>
        <taxon>Bacteria</taxon>
        <taxon>Pseudomonadati</taxon>
        <taxon>Pseudomonadota</taxon>
        <taxon>Gammaproteobacteria</taxon>
        <taxon>Chromatiales</taxon>
        <taxon>Wenzhouxiangellaceae</taxon>
        <taxon>Wenzhouxiangella</taxon>
    </lineage>
</organism>
<gene>
    <name evidence="1" type="ORF">G3I74_10935</name>
</gene>
<dbReference type="Proteomes" id="UP000484885">
    <property type="component" value="Unassembled WGS sequence"/>
</dbReference>
<protein>
    <submittedName>
        <fullName evidence="1">Uncharacterized protein</fullName>
    </submittedName>
</protein>
<evidence type="ECO:0000313" key="2">
    <source>
        <dbReference type="Proteomes" id="UP000484885"/>
    </source>
</evidence>
<name>A0A845UXU5_9GAMM</name>